<keyword evidence="1 4" id="KW-0479">Metal-binding</keyword>
<dbReference type="GO" id="GO:0046872">
    <property type="term" value="F:metal ion binding"/>
    <property type="evidence" value="ECO:0007669"/>
    <property type="project" value="UniProtKB-KW"/>
</dbReference>
<evidence type="ECO:0000256" key="2">
    <source>
        <dbReference type="ARBA" id="ARBA00022833"/>
    </source>
</evidence>
<organism evidence="7 8">
    <name type="scientific">Plutella xylostella</name>
    <name type="common">Diamondback moth</name>
    <name type="synonym">Plutella maculipennis</name>
    <dbReference type="NCBI Taxonomy" id="51655"/>
    <lineage>
        <taxon>Eukaryota</taxon>
        <taxon>Metazoa</taxon>
        <taxon>Ecdysozoa</taxon>
        <taxon>Arthropoda</taxon>
        <taxon>Hexapoda</taxon>
        <taxon>Insecta</taxon>
        <taxon>Pterygota</taxon>
        <taxon>Neoptera</taxon>
        <taxon>Endopterygota</taxon>
        <taxon>Lepidoptera</taxon>
        <taxon>Glossata</taxon>
        <taxon>Ditrysia</taxon>
        <taxon>Yponomeutoidea</taxon>
        <taxon>Plutellidae</taxon>
        <taxon>Plutella</taxon>
    </lineage>
</organism>
<keyword evidence="8" id="KW-1185">Reference proteome</keyword>
<evidence type="ECO:0000256" key="1">
    <source>
        <dbReference type="ARBA" id="ARBA00022723"/>
    </source>
</evidence>
<accession>A0A8S4FVB7</accession>
<evidence type="ECO:0000256" key="5">
    <source>
        <dbReference type="SAM" id="MobiDB-lite"/>
    </source>
</evidence>
<dbReference type="PROSITE" id="PS50023">
    <property type="entry name" value="LIM_DOMAIN_2"/>
    <property type="match status" value="1"/>
</dbReference>
<evidence type="ECO:0000313" key="7">
    <source>
        <dbReference type="EMBL" id="CAG9131714.1"/>
    </source>
</evidence>
<evidence type="ECO:0000256" key="3">
    <source>
        <dbReference type="ARBA" id="ARBA00023038"/>
    </source>
</evidence>
<name>A0A8S4FVB7_PLUXY</name>
<feature type="compositionally biased region" description="Polar residues" evidence="5">
    <location>
        <begin position="224"/>
        <end position="242"/>
    </location>
</feature>
<evidence type="ECO:0000313" key="8">
    <source>
        <dbReference type="Proteomes" id="UP000653454"/>
    </source>
</evidence>
<dbReference type="CDD" id="cd08368">
    <property type="entry name" value="LIM"/>
    <property type="match status" value="1"/>
</dbReference>
<feature type="region of interest" description="Disordered" evidence="5">
    <location>
        <begin position="217"/>
        <end position="242"/>
    </location>
</feature>
<dbReference type="InterPro" id="IPR001781">
    <property type="entry name" value="Znf_LIM"/>
</dbReference>
<reference evidence="7" key="1">
    <citation type="submission" date="2020-11" db="EMBL/GenBank/DDBJ databases">
        <authorList>
            <person name="Whiteford S."/>
        </authorList>
    </citation>
    <scope>NUCLEOTIDE SEQUENCE</scope>
</reference>
<dbReference type="AlphaFoldDB" id="A0A8S4FVB7"/>
<protein>
    <submittedName>
        <fullName evidence="7">(diamondback moth) hypothetical protein</fullName>
    </submittedName>
</protein>
<dbReference type="Proteomes" id="UP000653454">
    <property type="component" value="Unassembled WGS sequence"/>
</dbReference>
<feature type="domain" description="LIM zinc-binding" evidence="6">
    <location>
        <begin position="44"/>
        <end position="103"/>
    </location>
</feature>
<keyword evidence="3 4" id="KW-0440">LIM domain</keyword>
<evidence type="ECO:0000256" key="4">
    <source>
        <dbReference type="PROSITE-ProRule" id="PRU00125"/>
    </source>
</evidence>
<sequence>MASSNCAGLSRLDKSRLPQSPCVERHSTRPIPPPAYMNCDKSNDVCEHCESPLKEATWVYRDGYSYHLECHKCYVCDALDLENAETFKGVIFCEGCATRIFRGRSRNTWQRPPADGHTRKTLPRMFSEYSARDNVWRGLDYGDRRTVSHYRPPLPLSDCQPAFKKSLNTIKGNVETITYRNPTTADLEYLKDTLEKTVSKVVKTTIQNVLSEMGTNKLPKGFSPDSNHTNGTNIDKNISRNTLEQFMITPDTSKEEESMSNLDKPMARSIAKDIPIVKKSKATIDLKEAVSQKNTENTYEAVSRKSPVETMHNFIDSTKYRTGSQGYEQMQNVLRKDITPTQTELKMPELENIISRFNGILKSKSVNHPMVDREMQSIHDIETNRYIKVNKINNNIHRFCHHSTDECKFSKRSSSKARNMFTSPDKRNSKKCVICKPAKSRHIIKRNLPFIRRYKWTSKKANENVLRKHKDCSDARIAELGISTEITHMGLINHNHRTKSSVSTIFCFIPNQASKESHGSSSSFSDSAHQLHFLDRRIGSLFKIPLTLLKKNILERSSLVEAAIKDDEHYERLNLMPYLRSLFTEEVPRHQGRGFRPLYKSINRRKSRIHRLGWVPVPSKAKNMTIRCPHYERSHSYRCMRRQAMRLAGPNREELAKIRAHIKSFFTNSPPTICDRDKTNKNQPKRTRNNPARATTDLLKMELCKFRDS</sequence>
<dbReference type="EMBL" id="CAJHNJ030000046">
    <property type="protein sequence ID" value="CAG9131714.1"/>
    <property type="molecule type" value="Genomic_DNA"/>
</dbReference>
<evidence type="ECO:0000259" key="6">
    <source>
        <dbReference type="PROSITE" id="PS50023"/>
    </source>
</evidence>
<proteinExistence type="predicted"/>
<feature type="region of interest" description="Disordered" evidence="5">
    <location>
        <begin position="669"/>
        <end position="692"/>
    </location>
</feature>
<dbReference type="SMART" id="SM00132">
    <property type="entry name" value="LIM"/>
    <property type="match status" value="1"/>
</dbReference>
<dbReference type="Gene3D" id="2.10.110.10">
    <property type="entry name" value="Cysteine Rich Protein"/>
    <property type="match status" value="1"/>
</dbReference>
<comment type="caution">
    <text evidence="7">The sequence shown here is derived from an EMBL/GenBank/DDBJ whole genome shotgun (WGS) entry which is preliminary data.</text>
</comment>
<keyword evidence="2 4" id="KW-0862">Zinc</keyword>
<gene>
    <name evidence="7" type="ORF">PLXY2_LOCUS10383</name>
</gene>